<gene>
    <name evidence="1" type="ORF">T1815_22901</name>
</gene>
<dbReference type="AlphaFoldDB" id="A0A0M6WST4"/>
<reference evidence="2" key="1">
    <citation type="submission" date="2015-05" db="EMBL/GenBank/DDBJ databases">
        <authorList>
            <consortium name="Pathogen Informatics"/>
        </authorList>
    </citation>
    <scope>NUCLEOTIDE SEQUENCE [LARGE SCALE GENOMIC DNA]</scope>
    <source>
        <strain evidence="2">T1-815</strain>
    </source>
</reference>
<organism evidence="1 2">
    <name type="scientific">Agathobacter rectalis</name>
    <dbReference type="NCBI Taxonomy" id="39491"/>
    <lineage>
        <taxon>Bacteria</taxon>
        <taxon>Bacillati</taxon>
        <taxon>Bacillota</taxon>
        <taxon>Clostridia</taxon>
        <taxon>Lachnospirales</taxon>
        <taxon>Lachnospiraceae</taxon>
        <taxon>Agathobacter</taxon>
    </lineage>
</organism>
<dbReference type="RefSeq" id="WP_055062295.1">
    <property type="nucleotide sequence ID" value="NZ_CVRQ01000025.1"/>
</dbReference>
<name>A0A0M6WST4_9FIRM</name>
<dbReference type="Proteomes" id="UP000049472">
    <property type="component" value="Unassembled WGS sequence"/>
</dbReference>
<proteinExistence type="predicted"/>
<evidence type="ECO:0000313" key="1">
    <source>
        <dbReference type="EMBL" id="CRL40249.1"/>
    </source>
</evidence>
<sequence length="412" mass="45204">MAAGDRIFMAKESTSQEILSNTKKIIEDAKAKPKRYGMRINLLDSNPATRVKYLYDAVGMTPAGMNFAGGGFDYGDWGDIWFVKKNRPVMVRTDGTVDYELNHENHALKLNGGASDITKTSYGGNAMSEIPLIWVKRWTQNNYHFVVFCEEQYDDTYKAYAHTDADGNVLPVTYFPMYEGSVVNNRMRSLSGLTPTASMTDEQETTAAKQNGDRWDKQSFSEINLMYEMCTMITCSTNSQGKFGNGNSQSDNFLQTGTLNGKGQFFGYTSTTQAVKVFYCENFFANYWKRLRGLLLINGVYHVKAVPPYNSTGAGYTNTGLTPSGTSGGYCSRMEMASDIGRIPTVASGSETTYECDGLWFNNTIVAVALFGGVRGSGSGCGLSCWYVSYPATSVSTYIVASLSCKPPVAAA</sequence>
<evidence type="ECO:0000313" key="2">
    <source>
        <dbReference type="Proteomes" id="UP000049472"/>
    </source>
</evidence>
<dbReference type="EMBL" id="CVRQ01000025">
    <property type="protein sequence ID" value="CRL40249.1"/>
    <property type="molecule type" value="Genomic_DNA"/>
</dbReference>
<keyword evidence="2" id="KW-1185">Reference proteome</keyword>
<accession>A0A0M6WST4</accession>
<protein>
    <submittedName>
        <fullName evidence="1">Uncharacterized protein</fullName>
    </submittedName>
</protein>